<keyword evidence="7" id="KW-0862">Zinc</keyword>
<feature type="region of interest" description="Disordered" evidence="9">
    <location>
        <begin position="451"/>
        <end position="475"/>
    </location>
</feature>
<dbReference type="GO" id="GO:0008270">
    <property type="term" value="F:zinc ion binding"/>
    <property type="evidence" value="ECO:0007669"/>
    <property type="project" value="UniProtKB-KW"/>
</dbReference>
<evidence type="ECO:0000256" key="2">
    <source>
        <dbReference type="ARBA" id="ARBA00022553"/>
    </source>
</evidence>
<proteinExistence type="predicted"/>
<keyword evidence="2" id="KW-0597">Phosphoprotein</keyword>
<dbReference type="InterPro" id="IPR004012">
    <property type="entry name" value="Run_dom"/>
</dbReference>
<protein>
    <recommendedName>
        <fullName evidence="10">RUN domain-containing protein</fullName>
    </recommendedName>
</protein>
<evidence type="ECO:0000256" key="7">
    <source>
        <dbReference type="ARBA" id="ARBA00022833"/>
    </source>
</evidence>
<keyword evidence="3" id="KW-0479">Metal-binding</keyword>
<dbReference type="EnsemblMetazoa" id="XM_022812925">
    <property type="protein sequence ID" value="XP_022668660"/>
    <property type="gene ID" value="LOC111253480"/>
</dbReference>
<dbReference type="RefSeq" id="XP_022668660.1">
    <property type="nucleotide sequence ID" value="XM_022812925.1"/>
</dbReference>
<dbReference type="GO" id="GO:0006914">
    <property type="term" value="P:autophagy"/>
    <property type="evidence" value="ECO:0007669"/>
    <property type="project" value="UniProtKB-KW"/>
</dbReference>
<keyword evidence="8" id="KW-0072">Autophagy</keyword>
<sequence length="752" mass="84467">MSRINDLTFAKMSLNPFKHPSVQDLVKDVYIKKTLAEKALKVVRDIQMEAVQNSEKQLNPGDVANRFCELVEAVFLHGLKSRLSRMALSEMFGIGKGSVQARGLSLTTNTNLPRPDFWSLVRTVTHREGLETINALDQVITDVGRSRSWVRFVINDGTLASCIECIANDPKVLSSFYRSSALLRDDELTSVIVRLFSSLSDVRFTLPLNVASLNLWQPGPLILCGLWQRLEDVESISPVTYAMDVDDYFIREDERSYENLGKKLPLATDQDREHPKARSSEEPFQPHEQKHLADSLGLPASIADEIEQALKINKGGDRTPVVTDASTLKANPKEMSGEYDSLLARSTVGYTQPIGDTGSATIMSWKGGLVGECGGGWSSVFAPPSLNDPTVADVENAANVPVESENSAEESSLDSILNSSARHMHLSLSLDTVPAGTPELSSLLTEVYNTKATGDNNERMPTGTPDRESEDSEDNDFEIIPSPVKENSRILALLNGLGQVPREKGLDEQNFECAGCKCAIGMIFGPYTKCAFDGHLYCNECMGQGTKVEEHVIPSRIVHDWDFRVQPVCRFNKRFLVQYEQEPLLDIRELNVMLYSIVSDLAAVQVLRRQLRFLRLYLFSCQESAKEELKKRLWSREHLYEHVHLYSTLDLLSIPSGSLQKSLEKAVQFAKKHVLLCQLCCQKGFICELCNDPKVIFPFNINETHFCERCSALYHRQCMAERNQSCIKCERKRLREQRLAQQRELDEGSFKS</sequence>
<evidence type="ECO:0000313" key="11">
    <source>
        <dbReference type="EnsemblMetazoa" id="XP_022668660"/>
    </source>
</evidence>
<dbReference type="Gene3D" id="1.20.58.900">
    <property type="match status" value="1"/>
</dbReference>
<dbReference type="AlphaFoldDB" id="A0A7M7KTM1"/>
<dbReference type="InterPro" id="IPR025258">
    <property type="entry name" value="RH_dom"/>
</dbReference>
<reference evidence="11" key="1">
    <citation type="submission" date="2021-01" db="UniProtKB">
        <authorList>
            <consortium name="EnsemblMetazoa"/>
        </authorList>
    </citation>
    <scope>IDENTIFICATION</scope>
</reference>
<dbReference type="PANTHER" id="PTHR12326:SF12">
    <property type="entry name" value="PLECKSTRIN HOMOLOGY AND RUN DOMAIN CONTAINING M1"/>
    <property type="match status" value="1"/>
</dbReference>
<dbReference type="PANTHER" id="PTHR12326">
    <property type="entry name" value="PLECKSTRIN HOMOLOGY DOMAIN CONTAINING PROTEIN"/>
    <property type="match status" value="1"/>
</dbReference>
<evidence type="ECO:0000256" key="6">
    <source>
        <dbReference type="ARBA" id="ARBA00022771"/>
    </source>
</evidence>
<keyword evidence="12" id="KW-1185">Reference proteome</keyword>
<evidence type="ECO:0000259" key="10">
    <source>
        <dbReference type="PROSITE" id="PS50826"/>
    </source>
</evidence>
<dbReference type="PROSITE" id="PS50826">
    <property type="entry name" value="RUN"/>
    <property type="match status" value="1"/>
</dbReference>
<dbReference type="Pfam" id="PF02759">
    <property type="entry name" value="RUN"/>
    <property type="match status" value="1"/>
</dbReference>
<dbReference type="Proteomes" id="UP000594260">
    <property type="component" value="Unplaced"/>
</dbReference>
<name>A0A7M7KTM1_VARDE</name>
<dbReference type="OMA" id="TCREPII"/>
<dbReference type="GO" id="GO:0005770">
    <property type="term" value="C:late endosome"/>
    <property type="evidence" value="ECO:0007669"/>
    <property type="project" value="UniProtKB-SubCell"/>
</dbReference>
<dbReference type="KEGG" id="vde:111253480"/>
<dbReference type="FunCoup" id="A0A7M7KTM1">
    <property type="interactions" value="1263"/>
</dbReference>
<evidence type="ECO:0000256" key="4">
    <source>
        <dbReference type="ARBA" id="ARBA00022737"/>
    </source>
</evidence>
<evidence type="ECO:0000313" key="12">
    <source>
        <dbReference type="Proteomes" id="UP000594260"/>
    </source>
</evidence>
<dbReference type="OrthoDB" id="62364at2759"/>
<feature type="compositionally biased region" description="Basic and acidic residues" evidence="9">
    <location>
        <begin position="269"/>
        <end position="291"/>
    </location>
</feature>
<feature type="region of interest" description="Disordered" evidence="9">
    <location>
        <begin position="261"/>
        <end position="291"/>
    </location>
</feature>
<dbReference type="SMART" id="SM01175">
    <property type="entry name" value="DUF4206"/>
    <property type="match status" value="1"/>
</dbReference>
<evidence type="ECO:0000256" key="9">
    <source>
        <dbReference type="SAM" id="MobiDB-lite"/>
    </source>
</evidence>
<evidence type="ECO:0000256" key="3">
    <source>
        <dbReference type="ARBA" id="ARBA00022723"/>
    </source>
</evidence>
<keyword evidence="6" id="KW-0863">Zinc-finger</keyword>
<evidence type="ECO:0000256" key="8">
    <source>
        <dbReference type="ARBA" id="ARBA00023006"/>
    </source>
</evidence>
<evidence type="ECO:0000256" key="1">
    <source>
        <dbReference type="ARBA" id="ARBA00004603"/>
    </source>
</evidence>
<feature type="domain" description="RUN" evidence="10">
    <location>
        <begin position="58"/>
        <end position="211"/>
    </location>
</feature>
<dbReference type="GeneID" id="111253480"/>
<organism evidence="11 12">
    <name type="scientific">Varroa destructor</name>
    <name type="common">Honeybee mite</name>
    <dbReference type="NCBI Taxonomy" id="109461"/>
    <lineage>
        <taxon>Eukaryota</taxon>
        <taxon>Metazoa</taxon>
        <taxon>Ecdysozoa</taxon>
        <taxon>Arthropoda</taxon>
        <taxon>Chelicerata</taxon>
        <taxon>Arachnida</taxon>
        <taxon>Acari</taxon>
        <taxon>Parasitiformes</taxon>
        <taxon>Mesostigmata</taxon>
        <taxon>Gamasina</taxon>
        <taxon>Dermanyssoidea</taxon>
        <taxon>Varroidae</taxon>
        <taxon>Varroa</taxon>
    </lineage>
</organism>
<accession>A0A7M7KTM1</accession>
<dbReference type="InterPro" id="IPR037213">
    <property type="entry name" value="Run_dom_sf"/>
</dbReference>
<keyword evidence="4" id="KW-0677">Repeat</keyword>
<dbReference type="Pfam" id="PF13901">
    <property type="entry name" value="RH_dom"/>
    <property type="match status" value="1"/>
</dbReference>
<dbReference type="InterPro" id="IPR051366">
    <property type="entry name" value="DEF8"/>
</dbReference>
<evidence type="ECO:0000256" key="5">
    <source>
        <dbReference type="ARBA" id="ARBA00022753"/>
    </source>
</evidence>
<keyword evidence="5" id="KW-0967">Endosome</keyword>
<dbReference type="InParanoid" id="A0A7M7KTM1"/>
<dbReference type="SUPFAM" id="SSF140741">
    <property type="entry name" value="RUN domain-like"/>
    <property type="match status" value="1"/>
</dbReference>
<comment type="subcellular location">
    <subcellularLocation>
        <location evidence="1">Late endosome</location>
    </subcellularLocation>
</comment>
<dbReference type="SMART" id="SM00593">
    <property type="entry name" value="RUN"/>
    <property type="match status" value="1"/>
</dbReference>